<keyword evidence="7 9" id="KW-1133">Transmembrane helix</keyword>
<feature type="transmembrane region" description="Helical" evidence="9">
    <location>
        <begin position="309"/>
        <end position="326"/>
    </location>
</feature>
<organism evidence="10 11">
    <name type="scientific">Adlercreutzia mucosicola</name>
    <dbReference type="NCBI Taxonomy" id="580026"/>
    <lineage>
        <taxon>Bacteria</taxon>
        <taxon>Bacillati</taxon>
        <taxon>Actinomycetota</taxon>
        <taxon>Coriobacteriia</taxon>
        <taxon>Eggerthellales</taxon>
        <taxon>Eggerthellaceae</taxon>
        <taxon>Adlercreutzia</taxon>
    </lineage>
</organism>
<dbReference type="Proteomes" id="UP000463388">
    <property type="component" value="Unassembled WGS sequence"/>
</dbReference>
<evidence type="ECO:0000313" key="10">
    <source>
        <dbReference type="EMBL" id="MVX59964.1"/>
    </source>
</evidence>
<evidence type="ECO:0000256" key="2">
    <source>
        <dbReference type="ARBA" id="ARBA00008540"/>
    </source>
</evidence>
<feature type="transmembrane region" description="Helical" evidence="9">
    <location>
        <begin position="222"/>
        <end position="242"/>
    </location>
</feature>
<evidence type="ECO:0000256" key="5">
    <source>
        <dbReference type="ARBA" id="ARBA00022692"/>
    </source>
</evidence>
<keyword evidence="4" id="KW-1003">Cell membrane</keyword>
<feature type="transmembrane region" description="Helical" evidence="9">
    <location>
        <begin position="78"/>
        <end position="94"/>
    </location>
</feature>
<feature type="transmembrane region" description="Helical" evidence="9">
    <location>
        <begin position="144"/>
        <end position="163"/>
    </location>
</feature>
<comment type="similarity">
    <text evidence="2">Belongs to the branched chain amino acid transporter family.</text>
</comment>
<keyword evidence="6" id="KW-0029">Amino-acid transport</keyword>
<dbReference type="GO" id="GO:0015190">
    <property type="term" value="F:L-leucine transmembrane transporter activity"/>
    <property type="evidence" value="ECO:0007669"/>
    <property type="project" value="TreeGrafter"/>
</dbReference>
<feature type="transmembrane region" description="Helical" evidence="9">
    <location>
        <begin position="332"/>
        <end position="353"/>
    </location>
</feature>
<evidence type="ECO:0000256" key="4">
    <source>
        <dbReference type="ARBA" id="ARBA00022475"/>
    </source>
</evidence>
<gene>
    <name evidence="10" type="primary">brnQ</name>
    <name evidence="10" type="ORF">GKZ27_00525</name>
</gene>
<dbReference type="Pfam" id="PF05525">
    <property type="entry name" value="Branch_AA_trans"/>
    <property type="match status" value="1"/>
</dbReference>
<feature type="transmembrane region" description="Helical" evidence="9">
    <location>
        <begin position="271"/>
        <end position="297"/>
    </location>
</feature>
<sequence length="428" mass="44142">MNKNALVIGLALFAMFFGAGNLIFPPFLGLESGWDWPLGLACFVFVDVVISCVGVVAINRAGGSILSIEGVLGKRAALALNTAAILCTGVIIASPRTAATTYEMSIAPLLGDQIGLLPFSLLFFAVVLLFTLRPTRIVGIVGKVLTPVLVAGIVIMVVAGVANPLGPVTAPETATVVADGISAGYQTMDILAVVGFAIIVQESVRAAGYADGKSQLSVTARASLVACVLLTLVYGGLTYLGATAATVVSHDVNQATLITLITEQLMGQTGLVVLGVVVGFACLTTAVGLVGATAAYMERITDRRVSYRAALIAVVVIALAICNLGLTNIINLAAPVLSVICPPFMITVVLLLFRKHIHSTWTFKGAALAAVGASLLLTAHDLTGSLAFVEAAPLYSFGFSWLIPAVAGAAIGGLLGKRFDRNLLQAHN</sequence>
<dbReference type="GO" id="GO:0015820">
    <property type="term" value="P:L-leucine transport"/>
    <property type="evidence" value="ECO:0007669"/>
    <property type="project" value="TreeGrafter"/>
</dbReference>
<feature type="transmembrane region" description="Helical" evidence="9">
    <location>
        <begin position="36"/>
        <end position="58"/>
    </location>
</feature>
<dbReference type="InterPro" id="IPR004685">
    <property type="entry name" value="Brnchd-chn_aa_trnsp_Livcs"/>
</dbReference>
<dbReference type="GO" id="GO:0015188">
    <property type="term" value="F:L-isoleucine transmembrane transporter activity"/>
    <property type="evidence" value="ECO:0007669"/>
    <property type="project" value="TreeGrafter"/>
</dbReference>
<keyword evidence="3" id="KW-0813">Transport</keyword>
<feature type="transmembrane region" description="Helical" evidence="9">
    <location>
        <begin position="114"/>
        <end position="132"/>
    </location>
</feature>
<name>A0A6N8JLQ6_9ACTN</name>
<feature type="transmembrane region" description="Helical" evidence="9">
    <location>
        <begin position="5"/>
        <end position="24"/>
    </location>
</feature>
<dbReference type="PANTHER" id="PTHR30588:SF0">
    <property type="entry name" value="BRANCHED-CHAIN AMINO ACID PERMEASE BRNQ"/>
    <property type="match status" value="1"/>
</dbReference>
<dbReference type="NCBIfam" id="TIGR00796">
    <property type="entry name" value="livcs"/>
    <property type="match status" value="1"/>
</dbReference>
<dbReference type="EMBL" id="WSRR01000001">
    <property type="protein sequence ID" value="MVX59964.1"/>
    <property type="molecule type" value="Genomic_DNA"/>
</dbReference>
<comment type="caution">
    <text evidence="10">The sequence shown here is derived from an EMBL/GenBank/DDBJ whole genome shotgun (WGS) entry which is preliminary data.</text>
</comment>
<dbReference type="OrthoDB" id="9783920at2"/>
<comment type="subcellular location">
    <subcellularLocation>
        <location evidence="1">Cell membrane</location>
        <topology evidence="1">Multi-pass membrane protein</topology>
    </subcellularLocation>
</comment>
<evidence type="ECO:0000256" key="8">
    <source>
        <dbReference type="ARBA" id="ARBA00023136"/>
    </source>
</evidence>
<evidence type="ECO:0000256" key="9">
    <source>
        <dbReference type="SAM" id="Phobius"/>
    </source>
</evidence>
<evidence type="ECO:0000256" key="1">
    <source>
        <dbReference type="ARBA" id="ARBA00004651"/>
    </source>
</evidence>
<dbReference type="RefSeq" id="WP_160344217.1">
    <property type="nucleotide sequence ID" value="NZ_WSRR01000001.1"/>
</dbReference>
<protein>
    <submittedName>
        <fullName evidence="10">Branched-chain amino acid transport system II carrier protein</fullName>
    </submittedName>
</protein>
<keyword evidence="5 9" id="KW-0812">Transmembrane</keyword>
<evidence type="ECO:0000256" key="3">
    <source>
        <dbReference type="ARBA" id="ARBA00022448"/>
    </source>
</evidence>
<evidence type="ECO:0000313" key="11">
    <source>
        <dbReference type="Proteomes" id="UP000463388"/>
    </source>
</evidence>
<evidence type="ECO:0000256" key="7">
    <source>
        <dbReference type="ARBA" id="ARBA00022989"/>
    </source>
</evidence>
<proteinExistence type="inferred from homology"/>
<feature type="transmembrane region" description="Helical" evidence="9">
    <location>
        <begin position="183"/>
        <end position="201"/>
    </location>
</feature>
<feature type="transmembrane region" description="Helical" evidence="9">
    <location>
        <begin position="365"/>
        <end position="388"/>
    </location>
</feature>
<evidence type="ECO:0000256" key="6">
    <source>
        <dbReference type="ARBA" id="ARBA00022970"/>
    </source>
</evidence>
<feature type="transmembrane region" description="Helical" evidence="9">
    <location>
        <begin position="394"/>
        <end position="415"/>
    </location>
</feature>
<reference evidence="10 11" key="1">
    <citation type="submission" date="2019-12" db="EMBL/GenBank/DDBJ databases">
        <title>Microbes associate with the intestines of laboratory mice.</title>
        <authorList>
            <person name="Navarre W."/>
            <person name="Wong E."/>
        </authorList>
    </citation>
    <scope>NUCLEOTIDE SEQUENCE [LARGE SCALE GENOMIC DNA]</scope>
    <source>
        <strain evidence="10 11">NM66_B29</strain>
    </source>
</reference>
<keyword evidence="8 9" id="KW-0472">Membrane</keyword>
<keyword evidence="11" id="KW-1185">Reference proteome</keyword>
<dbReference type="GO" id="GO:0015818">
    <property type="term" value="P:isoleucine transport"/>
    <property type="evidence" value="ECO:0007669"/>
    <property type="project" value="TreeGrafter"/>
</dbReference>
<dbReference type="GO" id="GO:0005304">
    <property type="term" value="F:L-valine transmembrane transporter activity"/>
    <property type="evidence" value="ECO:0007669"/>
    <property type="project" value="TreeGrafter"/>
</dbReference>
<dbReference type="GO" id="GO:0005886">
    <property type="term" value="C:plasma membrane"/>
    <property type="evidence" value="ECO:0007669"/>
    <property type="project" value="UniProtKB-SubCell"/>
</dbReference>
<dbReference type="AlphaFoldDB" id="A0A6N8JLQ6"/>
<accession>A0A6N8JLQ6</accession>
<dbReference type="PANTHER" id="PTHR30588">
    <property type="entry name" value="BRANCHED-CHAIN AMINO ACID TRANSPORT SYSTEM 2 CARRIER PROTEIN"/>
    <property type="match status" value="1"/>
</dbReference>